<reference evidence="1 2" key="1">
    <citation type="submission" date="2015-07" db="EMBL/GenBank/DDBJ databases">
        <title>The genome of Pseudoloma neurophilia, a relevant intracellular parasite of the zebrafish.</title>
        <authorList>
            <person name="Ndikumana S."/>
            <person name="Pelin A."/>
            <person name="Sanders J."/>
            <person name="Corradi N."/>
        </authorList>
    </citation>
    <scope>NUCLEOTIDE SEQUENCE [LARGE SCALE GENOMIC DNA]</scope>
    <source>
        <strain evidence="1 2">MK1</strain>
    </source>
</reference>
<dbReference type="Proteomes" id="UP000051530">
    <property type="component" value="Unassembled WGS sequence"/>
</dbReference>
<name>A0A0R0M5L0_9MICR</name>
<organism evidence="1 2">
    <name type="scientific">Pseudoloma neurophilia</name>
    <dbReference type="NCBI Taxonomy" id="146866"/>
    <lineage>
        <taxon>Eukaryota</taxon>
        <taxon>Fungi</taxon>
        <taxon>Fungi incertae sedis</taxon>
        <taxon>Microsporidia</taxon>
        <taxon>Pseudoloma</taxon>
    </lineage>
</organism>
<dbReference type="VEuPathDB" id="MicrosporidiaDB:M153_2910002986"/>
<dbReference type="AlphaFoldDB" id="A0A0R0M5L0"/>
<protein>
    <submittedName>
        <fullName evidence="1">Uncharacterized protein</fullName>
    </submittedName>
</protein>
<proteinExistence type="predicted"/>
<evidence type="ECO:0000313" key="1">
    <source>
        <dbReference type="EMBL" id="KRH94343.1"/>
    </source>
</evidence>
<dbReference type="EMBL" id="LGUB01000091">
    <property type="protein sequence ID" value="KRH94343.1"/>
    <property type="molecule type" value="Genomic_DNA"/>
</dbReference>
<comment type="caution">
    <text evidence="1">The sequence shown here is derived from an EMBL/GenBank/DDBJ whole genome shotgun (WGS) entry which is preliminary data.</text>
</comment>
<gene>
    <name evidence="1" type="ORF">M153_2910002986</name>
</gene>
<evidence type="ECO:0000313" key="2">
    <source>
        <dbReference type="Proteomes" id="UP000051530"/>
    </source>
</evidence>
<dbReference type="OrthoDB" id="2187603at2759"/>
<keyword evidence="2" id="KW-1185">Reference proteome</keyword>
<accession>A0A0R0M5L0</accession>
<sequence length="1066" mass="125791">MVILVELLREIENTVTESFDMLKTKNISKLNDFLNQIFVVIGKCPNKKELGAITKTLIELFQKAQKVYFMSIDSTDENTEEIQIEISENEKKFNHKQIENLLRICNRIMEIFLGIIKFSERFESCLTAKGMSINKEQVFFLNVYHNIKKETALEICNSSLNFFERQRKLVLFIQNFDEKIKKSVCQDSLIFSFLLVTSISSNVNHTHSIGVEEVFFFFINYIMNRNSELDEFFIKHFSKQYYNLNSKERSGANNSVVDSLSVRGCEVLQIGNLDFRSFFKNQLIRQNKVDLLREIILEQNSHSFIEEIGQFLIYKIFYHHEIAQTFIDTFKNENFSSTTSILTQMFTFDHGSTESLLKELIIVKNAIMYRDMFFEKCKRLDSAYIDCLSVLSFQVAFLSFEMVGKILKSHYLVFLVQDMDLFHKFLEKFSEYHFHMSLNDQKFDEDKFYIHLIDKMLIQKHNSQLNVANILPKKMTEQWKTDSVESFSSNLSAIAKHSPLESTLESMQKSIMFLDFFPTAIEYILPFLKILLARFCSKSERKDKNAFNDSASEDLFLQNSLMINTNTASEIFAIKNTEVITRILNLTRPYVLNWNLQNLLRKLNPILLMKNHIFLEPLKLDSLLFNALNEVLYHITENNKIDQMTEMKTQNQEYVHVLIYELNNIFKSDDVFRTFILTKHFDFSRLLQIADFNDIIDINPNFHCEFIHEQNNFYNQAPPDGTFPSFSQTTNRTVLQNKPLDNNLKINNTVDLQKTFVESLSNLSENSVGSSFEEMNSKHRQIQTYGFLNQNNHMTLSEIDESFSVVSLISRQNDNKSTKSYTNQHLFIDLMTDLMKLDFLKRNENFKLQHELVDFCRSRLLLNYSFKPGLAFYSSRITFETKKRNFCLFCNFFQYQSDGTQYIIKFHLELGFLGIRILNKTLQLINHIESNEKIIYQETLSNNRINTAFELHSKILSCDLNDERLRISTNKIKQIEIGDGFRGIVDKILFFEDEKFDHKYRKILQPEEFYDSCIQALEKRCSFYNNFGFIMFKDTPFYFSSKRRNIEIQNVFPIEQFDFERAKIES</sequence>